<gene>
    <name evidence="1" type="ORF">UFOVP552_11</name>
</gene>
<protein>
    <submittedName>
        <fullName evidence="1">Uncharacterized protein</fullName>
    </submittedName>
</protein>
<name>A0A6J5MT41_9CAUD</name>
<dbReference type="EMBL" id="LR796523">
    <property type="protein sequence ID" value="CAB4149592.1"/>
    <property type="molecule type" value="Genomic_DNA"/>
</dbReference>
<organism evidence="1">
    <name type="scientific">uncultured Caudovirales phage</name>
    <dbReference type="NCBI Taxonomy" id="2100421"/>
    <lineage>
        <taxon>Viruses</taxon>
        <taxon>Duplodnaviria</taxon>
        <taxon>Heunggongvirae</taxon>
        <taxon>Uroviricota</taxon>
        <taxon>Caudoviricetes</taxon>
        <taxon>Peduoviridae</taxon>
        <taxon>Maltschvirus</taxon>
        <taxon>Maltschvirus maltsch</taxon>
    </lineage>
</organism>
<reference evidence="1" key="1">
    <citation type="submission" date="2020-04" db="EMBL/GenBank/DDBJ databases">
        <authorList>
            <person name="Chiriac C."/>
            <person name="Salcher M."/>
            <person name="Ghai R."/>
            <person name="Kavagutti S V."/>
        </authorList>
    </citation>
    <scope>NUCLEOTIDE SEQUENCE</scope>
</reference>
<accession>A0A6J5MT41</accession>
<proteinExistence type="predicted"/>
<sequence>MGLFDLLNIIQDAGDAKQVIEEGLQEALGEMEGMCANEGQTTIFEGYLAPEFETAANNSPMEGWPGVDAGEYSDFMGEICEAGNQIMEATYDYAQEILAQMEDYDEDAIAELGDEAELDF</sequence>
<evidence type="ECO:0000313" key="1">
    <source>
        <dbReference type="EMBL" id="CAB4149592.1"/>
    </source>
</evidence>